<protein>
    <submittedName>
        <fullName evidence="2">Uncharacterized protein</fullName>
    </submittedName>
</protein>
<keyword evidence="3" id="KW-1185">Reference proteome</keyword>
<evidence type="ECO:0000313" key="2">
    <source>
        <dbReference type="EMBL" id="SDL89696.1"/>
    </source>
</evidence>
<feature type="compositionally biased region" description="Polar residues" evidence="1">
    <location>
        <begin position="60"/>
        <end position="70"/>
    </location>
</feature>
<name>A0A1G9NSV8_9CORY</name>
<feature type="region of interest" description="Disordered" evidence="1">
    <location>
        <begin position="29"/>
        <end position="83"/>
    </location>
</feature>
<accession>A0A1G9NSV8</accession>
<proteinExistence type="predicted"/>
<dbReference type="Proteomes" id="UP000199350">
    <property type="component" value="Chromosome I"/>
</dbReference>
<evidence type="ECO:0000313" key="3">
    <source>
        <dbReference type="Proteomes" id="UP000199350"/>
    </source>
</evidence>
<dbReference type="AlphaFoldDB" id="A0A1G9NSV8"/>
<dbReference type="STRING" id="38302.SAMN04488535_1164"/>
<gene>
    <name evidence="2" type="ORF">SAMN04488535_1164</name>
</gene>
<feature type="compositionally biased region" description="Basic and acidic residues" evidence="1">
    <location>
        <begin position="72"/>
        <end position="83"/>
    </location>
</feature>
<dbReference type="OrthoDB" id="4413561at2"/>
<reference evidence="3" key="1">
    <citation type="submission" date="2016-10" db="EMBL/GenBank/DDBJ databases">
        <authorList>
            <person name="Varghese N."/>
            <person name="Submissions S."/>
        </authorList>
    </citation>
    <scope>NUCLEOTIDE SEQUENCE [LARGE SCALE GENOMIC DNA]</scope>
    <source>
        <strain evidence="3">DSM 20632</strain>
    </source>
</reference>
<organism evidence="2 3">
    <name type="scientific">Corynebacterium mycetoides</name>
    <dbReference type="NCBI Taxonomy" id="38302"/>
    <lineage>
        <taxon>Bacteria</taxon>
        <taxon>Bacillati</taxon>
        <taxon>Actinomycetota</taxon>
        <taxon>Actinomycetes</taxon>
        <taxon>Mycobacteriales</taxon>
        <taxon>Corynebacteriaceae</taxon>
        <taxon>Corynebacterium</taxon>
    </lineage>
</organism>
<dbReference type="EMBL" id="LT629700">
    <property type="protein sequence ID" value="SDL89696.1"/>
    <property type="molecule type" value="Genomic_DNA"/>
</dbReference>
<evidence type="ECO:0000256" key="1">
    <source>
        <dbReference type="SAM" id="MobiDB-lite"/>
    </source>
</evidence>
<dbReference type="RefSeq" id="WP_092149929.1">
    <property type="nucleotide sequence ID" value="NZ_LT629700.1"/>
</dbReference>
<sequence>MAPDDENLNLDGGEASELDKLLDASVTRIGNAPTNNTSVDDFENAENETTSTDEGHLAQHPNTESRTQQVERGLDDGNNRSQL</sequence>